<dbReference type="PANTHER" id="PTHR12069">
    <property type="entry name" value="DNA-DIRECTED RNA POLYMERASES III 80 KDA POLYPEPTIDE RNA POLYMERASE III SUBUNIT 5"/>
    <property type="match status" value="1"/>
</dbReference>
<evidence type="ECO:0000256" key="1">
    <source>
        <dbReference type="SAM" id="MobiDB-lite"/>
    </source>
</evidence>
<dbReference type="Pfam" id="PF04801">
    <property type="entry name" value="RPC5"/>
    <property type="match status" value="1"/>
</dbReference>
<dbReference type="PANTHER" id="PTHR12069:SF0">
    <property type="entry name" value="DNA-DIRECTED RNA POLYMERASE III SUBUNIT RPC5"/>
    <property type="match status" value="1"/>
</dbReference>
<feature type="compositionally biased region" description="Basic and acidic residues" evidence="1">
    <location>
        <begin position="152"/>
        <end position="163"/>
    </location>
</feature>
<evidence type="ECO:0008006" key="4">
    <source>
        <dbReference type="Google" id="ProtNLM"/>
    </source>
</evidence>
<feature type="region of interest" description="Disordered" evidence="1">
    <location>
        <begin position="461"/>
        <end position="518"/>
    </location>
</feature>
<dbReference type="EMBL" id="JAWZYT010001664">
    <property type="protein sequence ID" value="KAK4310172.1"/>
    <property type="molecule type" value="Genomic_DNA"/>
</dbReference>
<protein>
    <recommendedName>
        <fullName evidence="4">DNA-directed RNA polymerase III subunit RPC5</fullName>
    </recommendedName>
</protein>
<comment type="caution">
    <text evidence="2">The sequence shown here is derived from an EMBL/GenBank/DDBJ whole genome shotgun (WGS) entry which is preliminary data.</text>
</comment>
<feature type="region of interest" description="Disordered" evidence="1">
    <location>
        <begin position="311"/>
        <end position="332"/>
    </location>
</feature>
<dbReference type="GO" id="GO:0042797">
    <property type="term" value="P:tRNA transcription by RNA polymerase III"/>
    <property type="evidence" value="ECO:0007669"/>
    <property type="project" value="TreeGrafter"/>
</dbReference>
<reference evidence="2" key="1">
    <citation type="submission" date="2023-11" db="EMBL/GenBank/DDBJ databases">
        <title>Genome assemblies of two species of porcelain crab, Petrolisthes cinctipes and Petrolisthes manimaculis (Anomura: Porcellanidae).</title>
        <authorList>
            <person name="Angst P."/>
        </authorList>
    </citation>
    <scope>NUCLEOTIDE SEQUENCE</scope>
    <source>
        <strain evidence="2">PB745_02</strain>
        <tissue evidence="2">Gill</tissue>
    </source>
</reference>
<keyword evidence="3" id="KW-1185">Reference proteome</keyword>
<dbReference type="InterPro" id="IPR006886">
    <property type="entry name" value="RNA_pol_III_Rpc5"/>
</dbReference>
<proteinExistence type="predicted"/>
<evidence type="ECO:0000313" key="2">
    <source>
        <dbReference type="EMBL" id="KAK4310172.1"/>
    </source>
</evidence>
<gene>
    <name evidence="2" type="ORF">Pmani_018235</name>
</gene>
<name>A0AAE1U512_9EUCA</name>
<feature type="region of interest" description="Disordered" evidence="1">
    <location>
        <begin position="152"/>
        <end position="174"/>
    </location>
</feature>
<dbReference type="Proteomes" id="UP001292094">
    <property type="component" value="Unassembled WGS sequence"/>
</dbReference>
<dbReference type="AlphaFoldDB" id="A0AAE1U512"/>
<organism evidence="2 3">
    <name type="scientific">Petrolisthes manimaculis</name>
    <dbReference type="NCBI Taxonomy" id="1843537"/>
    <lineage>
        <taxon>Eukaryota</taxon>
        <taxon>Metazoa</taxon>
        <taxon>Ecdysozoa</taxon>
        <taxon>Arthropoda</taxon>
        <taxon>Crustacea</taxon>
        <taxon>Multicrustacea</taxon>
        <taxon>Malacostraca</taxon>
        <taxon>Eumalacostraca</taxon>
        <taxon>Eucarida</taxon>
        <taxon>Decapoda</taxon>
        <taxon>Pleocyemata</taxon>
        <taxon>Anomura</taxon>
        <taxon>Galatheoidea</taxon>
        <taxon>Porcellanidae</taxon>
        <taxon>Petrolisthes</taxon>
    </lineage>
</organism>
<dbReference type="GO" id="GO:0005666">
    <property type="term" value="C:RNA polymerase III complex"/>
    <property type="evidence" value="ECO:0007669"/>
    <property type="project" value="TreeGrafter"/>
</dbReference>
<accession>A0AAE1U512</accession>
<evidence type="ECO:0000313" key="3">
    <source>
        <dbReference type="Proteomes" id="UP001292094"/>
    </source>
</evidence>
<sequence>MRTDESENDPVVAELPVYLAKTLLDKLYVLQYPVRPHSHTYDDDSILKTKIRPRSKNVEVDLGLRTRGTTYDKSKGEQIALNVDGAFRDKRDSEDNYYKSSVMDKLVLTSSNAVSDVSRYAVGVVGESGLHLTPVSAVLALRPSFSYLDQADKRSRHDRKDASDFDDSDEEEKAKRVTVRFEKPETERSRKAKEKSYGFLLRQIREEPWIEANYHKFGSERSEFEGNKLHCQYEREQIDQFSLGASEYLCQLVPPTEELETPEASLPSHLLSRSALAALPLQERVKAVMVNAGVASFGELLGVVCGSGSGSSSSSSSSSGVGGSGNSESDAGGTNAVLRSLQQVAVLVQGNWVVKSDLLYPRGGFAESGLPNDVLQRARDFLLYKFTQGQSVVRGEVCEAVGVSGGELREVLHGVAKYKGARATWEFLLPQDAAFNSKYPEVVQRQQMIWQSRIEQLGHSLKNQQVKPDDAARNNASNTSKKCRSPRIKTEVDEDTDEAMNREVAPAKQQKRAGRDAR</sequence>